<evidence type="ECO:0000313" key="2">
    <source>
        <dbReference type="EMBL" id="EDM76677.1"/>
    </source>
</evidence>
<comment type="caution">
    <text evidence="2">The sequence shown here is derived from an EMBL/GenBank/DDBJ whole genome shotgun (WGS) entry which is preliminary data.</text>
</comment>
<sequence>MKRIPILLLTLLPLACSDDPATRDTADEAGDAETVGEGATDEEPGSSGTTDDGTSEGASDTDDATTNAETDDTEGENTDVGETGSEAAPTSLEVEADGQRIGYLMSVAEWSIYVWDDEQGLLFSVFDATGNVGGPNTYWYPTDDCSGTAYVLASSGGDCGGSGPNRRRVWGNTDGWDEPSTLFTTTGAPTEIDVQSYESAGQCIQGAITSCVMQVVETNAIPTSFPTPITIVESTG</sequence>
<gene>
    <name evidence="2" type="ORF">PPSIR1_38154</name>
</gene>
<accession>A6GBR0</accession>
<dbReference type="Proteomes" id="UP000005801">
    <property type="component" value="Unassembled WGS sequence"/>
</dbReference>
<protein>
    <submittedName>
        <fullName evidence="2">Uncharacterized protein</fullName>
    </submittedName>
</protein>
<dbReference type="AlphaFoldDB" id="A6GBR0"/>
<organism evidence="2 3">
    <name type="scientific">Plesiocystis pacifica SIR-1</name>
    <dbReference type="NCBI Taxonomy" id="391625"/>
    <lineage>
        <taxon>Bacteria</taxon>
        <taxon>Pseudomonadati</taxon>
        <taxon>Myxococcota</taxon>
        <taxon>Polyangia</taxon>
        <taxon>Nannocystales</taxon>
        <taxon>Nannocystaceae</taxon>
        <taxon>Plesiocystis</taxon>
    </lineage>
</organism>
<name>A6GBR0_9BACT</name>
<proteinExistence type="predicted"/>
<feature type="compositionally biased region" description="Acidic residues" evidence="1">
    <location>
        <begin position="59"/>
        <end position="79"/>
    </location>
</feature>
<reference evidence="2 3" key="1">
    <citation type="submission" date="2007-06" db="EMBL/GenBank/DDBJ databases">
        <authorList>
            <person name="Shimkets L."/>
            <person name="Ferriera S."/>
            <person name="Johnson J."/>
            <person name="Kravitz S."/>
            <person name="Beeson K."/>
            <person name="Sutton G."/>
            <person name="Rogers Y.-H."/>
            <person name="Friedman R."/>
            <person name="Frazier M."/>
            <person name="Venter J.C."/>
        </authorList>
    </citation>
    <scope>NUCLEOTIDE SEQUENCE [LARGE SCALE GENOMIC DNA]</scope>
    <source>
        <strain evidence="2 3">SIR-1</strain>
    </source>
</reference>
<dbReference type="RefSeq" id="WP_006974151.1">
    <property type="nucleotide sequence ID" value="NZ_ABCS01000060.1"/>
</dbReference>
<feature type="compositionally biased region" description="Polar residues" evidence="1">
    <location>
        <begin position="46"/>
        <end position="58"/>
    </location>
</feature>
<feature type="region of interest" description="Disordered" evidence="1">
    <location>
        <begin position="13"/>
        <end position="94"/>
    </location>
</feature>
<evidence type="ECO:0000256" key="1">
    <source>
        <dbReference type="SAM" id="MobiDB-lite"/>
    </source>
</evidence>
<evidence type="ECO:0000313" key="3">
    <source>
        <dbReference type="Proteomes" id="UP000005801"/>
    </source>
</evidence>
<keyword evidence="3" id="KW-1185">Reference proteome</keyword>
<dbReference type="EMBL" id="ABCS01000060">
    <property type="protein sequence ID" value="EDM76677.1"/>
    <property type="molecule type" value="Genomic_DNA"/>
</dbReference>